<dbReference type="SUPFAM" id="SSF53474">
    <property type="entry name" value="alpha/beta-Hydrolases"/>
    <property type="match status" value="1"/>
</dbReference>
<protein>
    <submittedName>
        <fullName evidence="3">Alpha/beta hydrolase</fullName>
    </submittedName>
</protein>
<gene>
    <name evidence="3" type="ORF">H9661_04085</name>
</gene>
<keyword evidence="4" id="KW-1185">Reference proteome</keyword>
<evidence type="ECO:0000313" key="3">
    <source>
        <dbReference type="EMBL" id="MBD7910533.1"/>
    </source>
</evidence>
<feature type="domain" description="BD-FAE-like" evidence="2">
    <location>
        <begin position="78"/>
        <end position="280"/>
    </location>
</feature>
<dbReference type="InterPro" id="IPR049492">
    <property type="entry name" value="BD-FAE-like_dom"/>
</dbReference>
<sequence length="326" mass="37223">MKKFLKYFLLVSLISIIFITIIFRQRLSLYYDIYRQYDLYKNEFSSLDSSSLLVGANTDDLKKETIQYKNTKNTPVYLDIYRPENIPSKGSPVILYVHGGSWAYGNSEFPKVLSPILKSFLNQGYTIISVSYELLNKNVNFSKQVSDVKDSIRWIYKNKTTYNFNVNEIGVIGISAGAHLSLLATYSDNEEFVDDGSLKEYPYKIKYLIDFFGPTDLSSLDENLAIKESIPFISSIKNKDEYIKKFSPINYVKEGLPKTLIVHSKADTMVPYTNSSNLYDSSKAFGNKVSLVTLNNTDHDLSNLGDEDLKNLIFKVLTFMINNSPL</sequence>
<dbReference type="EMBL" id="JACSRA010000004">
    <property type="protein sequence ID" value="MBD7910533.1"/>
    <property type="molecule type" value="Genomic_DNA"/>
</dbReference>
<reference evidence="3 4" key="1">
    <citation type="submission" date="2020-08" db="EMBL/GenBank/DDBJ databases">
        <title>A Genomic Blueprint of the Chicken Gut Microbiome.</title>
        <authorList>
            <person name="Gilroy R."/>
            <person name="Ravi A."/>
            <person name="Getino M."/>
            <person name="Pursley I."/>
            <person name="Horton D.L."/>
            <person name="Alikhan N.-F."/>
            <person name="Baker D."/>
            <person name="Gharbi K."/>
            <person name="Hall N."/>
            <person name="Watson M."/>
            <person name="Adriaenssens E.M."/>
            <person name="Foster-Nyarko E."/>
            <person name="Jarju S."/>
            <person name="Secka A."/>
            <person name="Antonio M."/>
            <person name="Oren A."/>
            <person name="Chaudhuri R."/>
            <person name="La Ragione R.M."/>
            <person name="Hildebrand F."/>
            <person name="Pallen M.J."/>
        </authorList>
    </citation>
    <scope>NUCLEOTIDE SEQUENCE [LARGE SCALE GENOMIC DNA]</scope>
    <source>
        <strain evidence="3 4">Sa3CVN1</strain>
    </source>
</reference>
<organism evidence="3 4">
    <name type="scientific">Clostridium cibarium</name>
    <dbReference type="NCBI Taxonomy" id="2762247"/>
    <lineage>
        <taxon>Bacteria</taxon>
        <taxon>Bacillati</taxon>
        <taxon>Bacillota</taxon>
        <taxon>Clostridia</taxon>
        <taxon>Eubacteriales</taxon>
        <taxon>Clostridiaceae</taxon>
        <taxon>Clostridium</taxon>
    </lineage>
</organism>
<dbReference type="Proteomes" id="UP000627781">
    <property type="component" value="Unassembled WGS sequence"/>
</dbReference>
<dbReference type="Gene3D" id="3.40.50.1820">
    <property type="entry name" value="alpha/beta hydrolase"/>
    <property type="match status" value="1"/>
</dbReference>
<dbReference type="GO" id="GO:0016787">
    <property type="term" value="F:hydrolase activity"/>
    <property type="evidence" value="ECO:0007669"/>
    <property type="project" value="UniProtKB-KW"/>
</dbReference>
<comment type="caution">
    <text evidence="3">The sequence shown here is derived from an EMBL/GenBank/DDBJ whole genome shotgun (WGS) entry which is preliminary data.</text>
</comment>
<dbReference type="InterPro" id="IPR050300">
    <property type="entry name" value="GDXG_lipolytic_enzyme"/>
</dbReference>
<keyword evidence="1 3" id="KW-0378">Hydrolase</keyword>
<evidence type="ECO:0000313" key="4">
    <source>
        <dbReference type="Proteomes" id="UP000627781"/>
    </source>
</evidence>
<dbReference type="RefSeq" id="WP_191767770.1">
    <property type="nucleotide sequence ID" value="NZ_JACSRA010000004.1"/>
</dbReference>
<dbReference type="Pfam" id="PF20434">
    <property type="entry name" value="BD-FAE"/>
    <property type="match status" value="1"/>
</dbReference>
<dbReference type="PANTHER" id="PTHR48081:SF13">
    <property type="entry name" value="ALPHA_BETA HYDROLASE"/>
    <property type="match status" value="1"/>
</dbReference>
<dbReference type="InterPro" id="IPR029058">
    <property type="entry name" value="AB_hydrolase_fold"/>
</dbReference>
<proteinExistence type="predicted"/>
<accession>A0ABR8PQS8</accession>
<dbReference type="PANTHER" id="PTHR48081">
    <property type="entry name" value="AB HYDROLASE SUPERFAMILY PROTEIN C4A8.06C"/>
    <property type="match status" value="1"/>
</dbReference>
<evidence type="ECO:0000256" key="1">
    <source>
        <dbReference type="ARBA" id="ARBA00022801"/>
    </source>
</evidence>
<name>A0ABR8PQS8_9CLOT</name>
<evidence type="ECO:0000259" key="2">
    <source>
        <dbReference type="Pfam" id="PF20434"/>
    </source>
</evidence>